<keyword evidence="2 7" id="KW-0813">Transport</keyword>
<dbReference type="Proteomes" id="UP000626109">
    <property type="component" value="Unassembled WGS sequence"/>
</dbReference>
<evidence type="ECO:0000256" key="6">
    <source>
        <dbReference type="ARBA" id="ARBA00023136"/>
    </source>
</evidence>
<feature type="region of interest" description="Disordered" evidence="8">
    <location>
        <begin position="373"/>
        <end position="406"/>
    </location>
</feature>
<comment type="subcellular location">
    <subcellularLocation>
        <location evidence="1 7">Membrane</location>
        <topology evidence="1 7">Multi-pass membrane protein</topology>
    </subcellularLocation>
</comment>
<accession>A0A813J5B1</accession>
<dbReference type="AlphaFoldDB" id="A0A813J5B1"/>
<evidence type="ECO:0000256" key="1">
    <source>
        <dbReference type="ARBA" id="ARBA00004141"/>
    </source>
</evidence>
<comment type="similarity">
    <text evidence="7">Belongs to the inorganic phosphate transporter (PiT) (TC 2.A.20) family.</text>
</comment>
<evidence type="ECO:0000256" key="7">
    <source>
        <dbReference type="RuleBase" id="RU363058"/>
    </source>
</evidence>
<reference evidence="9" key="1">
    <citation type="submission" date="2021-02" db="EMBL/GenBank/DDBJ databases">
        <authorList>
            <person name="Dougan E. K."/>
            <person name="Rhodes N."/>
            <person name="Thang M."/>
            <person name="Chan C."/>
        </authorList>
    </citation>
    <scope>NUCLEOTIDE SEQUENCE</scope>
</reference>
<dbReference type="InterPro" id="IPR001204">
    <property type="entry name" value="Phos_transporter"/>
</dbReference>
<dbReference type="GO" id="GO:0005315">
    <property type="term" value="F:phosphate transmembrane transporter activity"/>
    <property type="evidence" value="ECO:0007669"/>
    <property type="project" value="InterPro"/>
</dbReference>
<dbReference type="PANTHER" id="PTHR11101">
    <property type="entry name" value="PHOSPHATE TRANSPORTER"/>
    <property type="match status" value="1"/>
</dbReference>
<feature type="region of interest" description="Disordered" evidence="8">
    <location>
        <begin position="239"/>
        <end position="267"/>
    </location>
</feature>
<feature type="non-terminal residue" evidence="9">
    <location>
        <position position="529"/>
    </location>
</feature>
<evidence type="ECO:0000256" key="3">
    <source>
        <dbReference type="ARBA" id="ARBA00022592"/>
    </source>
</evidence>
<evidence type="ECO:0000256" key="2">
    <source>
        <dbReference type="ARBA" id="ARBA00022448"/>
    </source>
</evidence>
<dbReference type="PANTHER" id="PTHR11101:SF80">
    <property type="entry name" value="PHOSPHATE TRANSPORTER"/>
    <property type="match status" value="1"/>
</dbReference>
<keyword evidence="5 7" id="KW-1133">Transmembrane helix</keyword>
<organism evidence="9 10">
    <name type="scientific">Polarella glacialis</name>
    <name type="common">Dinoflagellate</name>
    <dbReference type="NCBI Taxonomy" id="89957"/>
    <lineage>
        <taxon>Eukaryota</taxon>
        <taxon>Sar</taxon>
        <taxon>Alveolata</taxon>
        <taxon>Dinophyceae</taxon>
        <taxon>Suessiales</taxon>
        <taxon>Suessiaceae</taxon>
        <taxon>Polarella</taxon>
    </lineage>
</organism>
<evidence type="ECO:0000256" key="8">
    <source>
        <dbReference type="SAM" id="MobiDB-lite"/>
    </source>
</evidence>
<comment type="function">
    <text evidence="7">Sodium-phosphate symporter.</text>
</comment>
<feature type="transmembrane region" description="Helical" evidence="7">
    <location>
        <begin position="181"/>
        <end position="202"/>
    </location>
</feature>
<comment type="caution">
    <text evidence="7">Lacks conserved residue(s) required for the propagation of feature annotation.</text>
</comment>
<keyword evidence="4 7" id="KW-0812">Transmembrane</keyword>
<dbReference type="EMBL" id="CAJNNW010022213">
    <property type="protein sequence ID" value="CAE8668957.1"/>
    <property type="molecule type" value="Genomic_DNA"/>
</dbReference>
<keyword evidence="6 7" id="KW-0472">Membrane</keyword>
<dbReference type="GO" id="GO:0016020">
    <property type="term" value="C:membrane"/>
    <property type="evidence" value="ECO:0007669"/>
    <property type="project" value="UniProtKB-SubCell"/>
</dbReference>
<keyword evidence="3 7" id="KW-0592">Phosphate transport</keyword>
<gene>
    <name evidence="9" type="ORF">PGLA2088_LOCUS17069</name>
</gene>
<proteinExistence type="inferred from homology"/>
<evidence type="ECO:0000313" key="9">
    <source>
        <dbReference type="EMBL" id="CAE8668957.1"/>
    </source>
</evidence>
<sequence length="529" mass="54478">MAWGIGADYVANSFATSVGSKALILWQAVAIATVYEFVGCISMSADPAASRCHRNREFVGCISMGSSVTDTVRSGFFVENQFKNNPEVPRLGISASLLGAGLRLALCSTPVSTIHSIRSSLREAKPGGVVLADAIAKSLALAALSEAWRPLGPSLLNGDYRVRAQLPHTWESRHSSATFQITWQITLGFTGIIAGLFMAWGIGANDVANSFATSLGSKALMLQQAVAIATVYDFSNASTVEPDPVNDSNETVKAPEPSKGINESDESNASNTSAIVAVAAGIANASGVAASSVMVALSCPSRRLASGQFARRLADAVHAAYEISISAGSTTIAAASVTSAIVAEGATGLTSKFATAMTAANIVGVNLTVTSVPEPETTTSTVSTTAAESNASTVEPDPANDSNQTVNAPELLNGVRNNESEVVNASSKSAIVATESNASTVEPDPVNDSNETVNAPRLLNGINESVVVNASSKSAIVATESNASIVEPDPVNDSNETVNAPELLNGINESVVVNASSKSAIDCQEQRQQ</sequence>
<name>A0A813J5B1_POLGL</name>
<feature type="transmembrane region" description="Helical" evidence="7">
    <location>
        <begin position="24"/>
        <end position="45"/>
    </location>
</feature>
<feature type="compositionally biased region" description="Low complexity" evidence="8">
    <location>
        <begin position="373"/>
        <end position="395"/>
    </location>
</feature>
<protein>
    <recommendedName>
        <fullName evidence="7">Phosphate transporter</fullName>
    </recommendedName>
</protein>
<dbReference type="GO" id="GO:0035435">
    <property type="term" value="P:phosphate ion transmembrane transport"/>
    <property type="evidence" value="ECO:0007669"/>
    <property type="project" value="TreeGrafter"/>
</dbReference>
<evidence type="ECO:0000256" key="5">
    <source>
        <dbReference type="ARBA" id="ARBA00022989"/>
    </source>
</evidence>
<evidence type="ECO:0000256" key="4">
    <source>
        <dbReference type="ARBA" id="ARBA00022692"/>
    </source>
</evidence>
<comment type="caution">
    <text evidence="9">The sequence shown here is derived from an EMBL/GenBank/DDBJ whole genome shotgun (WGS) entry which is preliminary data.</text>
</comment>
<evidence type="ECO:0000313" key="10">
    <source>
        <dbReference type="Proteomes" id="UP000626109"/>
    </source>
</evidence>